<sequence>MEKYYASNITNIVGYHTELPAEIFERENLNINVLLLPIVTNQNEHHTLLQAYAYIDCDDVLYKVFEDIYDLDAEMVNNIEQEIISYLNGQKLFFENIEKLICMIDQ</sequence>
<proteinExistence type="predicted"/>
<dbReference type="AlphaFoldDB" id="A0A927UBA4"/>
<evidence type="ECO:0000313" key="1">
    <source>
        <dbReference type="EMBL" id="MBE5919708.1"/>
    </source>
</evidence>
<organism evidence="1 2">
    <name type="scientific">Pseudobutyrivibrio ruminis</name>
    <dbReference type="NCBI Taxonomy" id="46206"/>
    <lineage>
        <taxon>Bacteria</taxon>
        <taxon>Bacillati</taxon>
        <taxon>Bacillota</taxon>
        <taxon>Clostridia</taxon>
        <taxon>Lachnospirales</taxon>
        <taxon>Lachnospiraceae</taxon>
        <taxon>Pseudobutyrivibrio</taxon>
    </lineage>
</organism>
<comment type="caution">
    <text evidence="1">The sequence shown here is derived from an EMBL/GenBank/DDBJ whole genome shotgun (WGS) entry which is preliminary data.</text>
</comment>
<reference evidence="1" key="1">
    <citation type="submission" date="2019-04" db="EMBL/GenBank/DDBJ databases">
        <title>Evolution of Biomass-Degrading Anaerobic Consortia Revealed by Metagenomics.</title>
        <authorList>
            <person name="Peng X."/>
        </authorList>
    </citation>
    <scope>NUCLEOTIDE SEQUENCE</scope>
    <source>
        <strain evidence="1">SIG311</strain>
    </source>
</reference>
<protein>
    <submittedName>
        <fullName evidence="1">Uncharacterized protein</fullName>
    </submittedName>
</protein>
<dbReference type="Proteomes" id="UP000766246">
    <property type="component" value="Unassembled WGS sequence"/>
</dbReference>
<gene>
    <name evidence="1" type="ORF">E7272_07660</name>
</gene>
<evidence type="ECO:0000313" key="2">
    <source>
        <dbReference type="Proteomes" id="UP000766246"/>
    </source>
</evidence>
<dbReference type="EMBL" id="SVER01000017">
    <property type="protein sequence ID" value="MBE5919708.1"/>
    <property type="molecule type" value="Genomic_DNA"/>
</dbReference>
<accession>A0A927UBA4</accession>
<name>A0A927UBA4_9FIRM</name>